<dbReference type="Proteomes" id="UP001163828">
    <property type="component" value="Unassembled WGS sequence"/>
</dbReference>
<organism evidence="1 2">
    <name type="scientific">Lentinula boryana</name>
    <dbReference type="NCBI Taxonomy" id="40481"/>
    <lineage>
        <taxon>Eukaryota</taxon>
        <taxon>Fungi</taxon>
        <taxon>Dikarya</taxon>
        <taxon>Basidiomycota</taxon>
        <taxon>Agaricomycotina</taxon>
        <taxon>Agaricomycetes</taxon>
        <taxon>Agaricomycetidae</taxon>
        <taxon>Agaricales</taxon>
        <taxon>Marasmiineae</taxon>
        <taxon>Omphalotaceae</taxon>
        <taxon>Lentinula</taxon>
    </lineage>
</organism>
<gene>
    <name evidence="1" type="ORF">F5050DRAFT_1812213</name>
</gene>
<protein>
    <submittedName>
        <fullName evidence="1">Uncharacterized protein</fullName>
    </submittedName>
</protein>
<evidence type="ECO:0000313" key="1">
    <source>
        <dbReference type="EMBL" id="KAJ3991730.1"/>
    </source>
</evidence>
<dbReference type="EMBL" id="MU790963">
    <property type="protein sequence ID" value="KAJ3991730.1"/>
    <property type="molecule type" value="Genomic_DNA"/>
</dbReference>
<accession>A0ABQ8PZ82</accession>
<evidence type="ECO:0000313" key="2">
    <source>
        <dbReference type="Proteomes" id="UP001163828"/>
    </source>
</evidence>
<sequence>MVPAPYLRIYKPAPHNLIPYLDLFVVGISANSISTEESFTDGTLIIPITATTPIPITPSLTMSNPTPVDANQLMTQLIEQVAQLTANLQKATARSSMNKPELFKGTSSAEARCFIAQIQSWAMEQTDLNNKEEKLIKAAHFMTLTLRSPR</sequence>
<reference evidence="1" key="1">
    <citation type="submission" date="2022-08" db="EMBL/GenBank/DDBJ databases">
        <authorList>
            <consortium name="DOE Joint Genome Institute"/>
            <person name="Min B."/>
            <person name="Riley R."/>
            <person name="Sierra-Patev S."/>
            <person name="Naranjo-Ortiz M."/>
            <person name="Looney B."/>
            <person name="Konkel Z."/>
            <person name="Slot J.C."/>
            <person name="Sakamoto Y."/>
            <person name="Steenwyk J.L."/>
            <person name="Rokas A."/>
            <person name="Carro J."/>
            <person name="Camarero S."/>
            <person name="Ferreira P."/>
            <person name="Molpeceres G."/>
            <person name="Ruiz-Duenas F.J."/>
            <person name="Serrano A."/>
            <person name="Henrissat B."/>
            <person name="Drula E."/>
            <person name="Hughes K.W."/>
            <person name="Mata J.L."/>
            <person name="Ishikawa N.K."/>
            <person name="Vargas-Isla R."/>
            <person name="Ushijima S."/>
            <person name="Smith C.A."/>
            <person name="Ahrendt S."/>
            <person name="Andreopoulos W."/>
            <person name="He G."/>
            <person name="Labutti K."/>
            <person name="Lipzen A."/>
            <person name="Ng V."/>
            <person name="Sandor L."/>
            <person name="Barry K."/>
            <person name="Martinez A.T."/>
            <person name="Xiao Y."/>
            <person name="Gibbons J.G."/>
            <person name="Terashima K."/>
            <person name="Hibbett D.S."/>
            <person name="Grigoriev I.V."/>
        </authorList>
    </citation>
    <scope>NUCLEOTIDE SEQUENCE</scope>
    <source>
        <strain evidence="1">TFB10827</strain>
    </source>
</reference>
<proteinExistence type="predicted"/>
<keyword evidence="2" id="KW-1185">Reference proteome</keyword>
<name>A0ABQ8PZ82_9AGAR</name>
<comment type="caution">
    <text evidence="1">The sequence shown here is derived from an EMBL/GenBank/DDBJ whole genome shotgun (WGS) entry which is preliminary data.</text>
</comment>